<keyword evidence="2" id="KW-1185">Reference proteome</keyword>
<dbReference type="AlphaFoldDB" id="A0A7W5AUN7"/>
<dbReference type="RefSeq" id="WP_183597886.1">
    <property type="nucleotide sequence ID" value="NZ_JACHXK010000002.1"/>
</dbReference>
<protein>
    <submittedName>
        <fullName evidence="1">Uncharacterized protein</fullName>
    </submittedName>
</protein>
<evidence type="ECO:0000313" key="1">
    <source>
        <dbReference type="EMBL" id="MBB3109110.1"/>
    </source>
</evidence>
<organism evidence="1 2">
    <name type="scientific">Paenibacillus phyllosphaerae</name>
    <dbReference type="NCBI Taxonomy" id="274593"/>
    <lineage>
        <taxon>Bacteria</taxon>
        <taxon>Bacillati</taxon>
        <taxon>Bacillota</taxon>
        <taxon>Bacilli</taxon>
        <taxon>Bacillales</taxon>
        <taxon>Paenibacillaceae</taxon>
        <taxon>Paenibacillus</taxon>
    </lineage>
</organism>
<evidence type="ECO:0000313" key="2">
    <source>
        <dbReference type="Proteomes" id="UP000570361"/>
    </source>
</evidence>
<reference evidence="1 2" key="1">
    <citation type="submission" date="2020-08" db="EMBL/GenBank/DDBJ databases">
        <title>Genomic Encyclopedia of Type Strains, Phase III (KMG-III): the genomes of soil and plant-associated and newly described type strains.</title>
        <authorList>
            <person name="Whitman W."/>
        </authorList>
    </citation>
    <scope>NUCLEOTIDE SEQUENCE [LARGE SCALE GENOMIC DNA]</scope>
    <source>
        <strain evidence="1 2">CECT 5862</strain>
    </source>
</reference>
<comment type="caution">
    <text evidence="1">The sequence shown here is derived from an EMBL/GenBank/DDBJ whole genome shotgun (WGS) entry which is preliminary data.</text>
</comment>
<name>A0A7W5AUN7_9BACL</name>
<gene>
    <name evidence="1" type="ORF">FHS18_001162</name>
</gene>
<dbReference type="Proteomes" id="UP000570361">
    <property type="component" value="Unassembled WGS sequence"/>
</dbReference>
<dbReference type="EMBL" id="JACHXK010000002">
    <property type="protein sequence ID" value="MBB3109110.1"/>
    <property type="molecule type" value="Genomic_DNA"/>
</dbReference>
<proteinExistence type="predicted"/>
<accession>A0A7W5AUN7</accession>
<sequence>MDEVFDKDRKVEASMQLMKEFESKMMEFIEEMNARLDGMEKKIDSKVKKIHREIDDLRDLILRSPVKRYRIDPRRQFLEFKLINGRWRLPSDISIDEPNIKRLPEGGLREEG</sequence>